<evidence type="ECO:0000313" key="2">
    <source>
        <dbReference type="EMBL" id="TID16862.1"/>
    </source>
</evidence>
<comment type="caution">
    <text evidence="2">The sequence shown here is derived from an EMBL/GenBank/DDBJ whole genome shotgun (WGS) entry which is preliminary data.</text>
</comment>
<dbReference type="AlphaFoldDB" id="A0A4Z1NZ51"/>
<feature type="signal peptide" evidence="1">
    <location>
        <begin position="1"/>
        <end position="26"/>
    </location>
</feature>
<organism evidence="2 3">
    <name type="scientific">Venturia nashicola</name>
    <dbReference type="NCBI Taxonomy" id="86259"/>
    <lineage>
        <taxon>Eukaryota</taxon>
        <taxon>Fungi</taxon>
        <taxon>Dikarya</taxon>
        <taxon>Ascomycota</taxon>
        <taxon>Pezizomycotina</taxon>
        <taxon>Dothideomycetes</taxon>
        <taxon>Pleosporomycetidae</taxon>
        <taxon>Venturiales</taxon>
        <taxon>Venturiaceae</taxon>
        <taxon>Venturia</taxon>
    </lineage>
</organism>
<feature type="chain" id="PRO_5021450532" evidence="1">
    <location>
        <begin position="27"/>
        <end position="123"/>
    </location>
</feature>
<protein>
    <submittedName>
        <fullName evidence="2">Uncharacterized protein</fullName>
    </submittedName>
</protein>
<sequence length="123" mass="12814">MTAAHGMLRVPVIISPFLVTSEGVLAANDKSSLVLTLAQSAKPCPQADDPIFTLPQTFLPPFHTVSSSPLQCSAFMGLCWAAILCTLPLPTSMSSPYLSIGQAIGTPRTILGEVLASCASVVQ</sequence>
<reference evidence="2 3" key="1">
    <citation type="submission" date="2019-04" db="EMBL/GenBank/DDBJ databases">
        <title>High contiguity whole genome sequence and gene annotation resource for two Venturia nashicola isolates.</title>
        <authorList>
            <person name="Prokchorchik M."/>
            <person name="Won K."/>
            <person name="Lee Y."/>
            <person name="Choi E.D."/>
            <person name="Segonzac C."/>
            <person name="Sohn K.H."/>
        </authorList>
    </citation>
    <scope>NUCLEOTIDE SEQUENCE [LARGE SCALE GENOMIC DNA]</scope>
    <source>
        <strain evidence="2 3">PRI2</strain>
    </source>
</reference>
<keyword evidence="3" id="KW-1185">Reference proteome</keyword>
<name>A0A4Z1NZ51_9PEZI</name>
<accession>A0A4Z1NZ51</accession>
<evidence type="ECO:0000313" key="3">
    <source>
        <dbReference type="Proteomes" id="UP000298493"/>
    </source>
</evidence>
<dbReference type="EMBL" id="SNSC02000017">
    <property type="protein sequence ID" value="TID16862.1"/>
    <property type="molecule type" value="Genomic_DNA"/>
</dbReference>
<evidence type="ECO:0000256" key="1">
    <source>
        <dbReference type="SAM" id="SignalP"/>
    </source>
</evidence>
<gene>
    <name evidence="2" type="ORF">E6O75_ATG09628</name>
</gene>
<proteinExistence type="predicted"/>
<dbReference type="Proteomes" id="UP000298493">
    <property type="component" value="Unassembled WGS sequence"/>
</dbReference>
<keyword evidence="1" id="KW-0732">Signal</keyword>